<feature type="transmembrane region" description="Helical" evidence="2">
    <location>
        <begin position="18"/>
        <end position="36"/>
    </location>
</feature>
<dbReference type="GO" id="GO:0030430">
    <property type="term" value="C:host cell cytoplasm"/>
    <property type="evidence" value="ECO:0000314"/>
    <property type="project" value="GeneDB"/>
</dbReference>
<dbReference type="RefSeq" id="XP_001352227.1">
    <property type="nucleotide sequence ID" value="XM_001352191.1"/>
</dbReference>
<feature type="region of interest" description="Disordered" evidence="1">
    <location>
        <begin position="304"/>
        <end position="326"/>
    </location>
</feature>
<dbReference type="HOGENOM" id="CLU_853844_0_0_1"/>
<dbReference type="OrthoDB" id="383141at2759"/>
<dbReference type="EMBL" id="AL844508">
    <property type="protein sequence ID" value="CAD52037.1"/>
    <property type="molecule type" value="Genomic_DNA"/>
</dbReference>
<protein>
    <submittedName>
        <fullName evidence="3">Ring-exported protein 3</fullName>
    </submittedName>
</protein>
<dbReference type="VEuPathDB" id="PlasmoDB:PF3D7_0936300"/>
<reference evidence="3 4" key="2">
    <citation type="journal article" date="2002" name="Nature">
        <title>Sequence of Plasmodium falciparum chromosomes 1, 3-9 and 13.</title>
        <authorList>
            <person name="Hall N."/>
            <person name="Pain A."/>
            <person name="Berriman M."/>
            <person name="Churcher C."/>
            <person name="Harris B."/>
            <person name="Harris D."/>
            <person name="Mungall K."/>
            <person name="Bowman S."/>
            <person name="Atkin R."/>
            <person name="Baker S."/>
            <person name="Barron A."/>
            <person name="Brooks K."/>
            <person name="Buckee C.O."/>
            <person name="Burrows C."/>
            <person name="Cherevach I."/>
            <person name="Chillingworth C."/>
            <person name="Chillingworth T."/>
            <person name="Christodoulou Z."/>
            <person name="Clark L."/>
            <person name="Clark R."/>
            <person name="Corto C."/>
            <person name="Cronin A."/>
            <person name="Davies R."/>
            <person name="Davies P."/>
            <person name="Dear P."/>
            <person name="Dearden F."/>
            <person name="Doggett J."/>
            <person name="Feltwell T."/>
            <person name="Goble A."/>
            <person name="Goodhead I."/>
            <person name="Gwilliam R."/>
            <person name="Hamlin N."/>
            <person name="Hance Z."/>
            <person name="Harper D."/>
            <person name="Hauser H."/>
            <person name="Hornsby T."/>
            <person name="Holroyd S."/>
            <person name="Horrocks P."/>
            <person name="Humphray S."/>
            <person name="Jagels K."/>
            <person name="James D."/>
            <person name="Johnson D."/>
            <person name="Kerhornou A."/>
            <person name="Knight A."/>
            <person name="Kontfortov B."/>
            <person name="Keyes S."/>
            <person name="Larke N."/>
            <person name="Lawson D."/>
            <person name="Lennard N."/>
            <person name="Line A."/>
            <person name="Maddison M."/>
            <person name="McLean J."/>
            <person name="Mooney P."/>
            <person name="Moule S."/>
            <person name="Murphy L."/>
            <person name="Oliver K."/>
            <person name="Ormond D."/>
            <person name="Price C."/>
            <person name="Quail M.A."/>
            <person name="Rabbinowitsch E."/>
            <person name="Rajandream M-A."/>
            <person name="Rutter S."/>
            <person name="Rutherford K.M."/>
            <person name="Sanders M."/>
            <person name="Simmonds M."/>
            <person name="Seeger K."/>
            <person name="Sharp S."/>
            <person name="Smith R."/>
            <person name="Squares R."/>
            <person name="Squares S."/>
            <person name="Stevens K."/>
            <person name="Taylor K."/>
            <person name="Tivey A."/>
            <person name="Unwin L."/>
            <person name="Whitehead S."/>
            <person name="Woodward J."/>
            <person name="Sulston J.E."/>
            <person name="Craig A."/>
            <person name="Newbold C."/>
            <person name="Barrell B.G."/>
        </authorList>
    </citation>
    <scope>NUCLEOTIDE SEQUENCE [LARGE SCALE GENOMIC DNA]</scope>
    <source>
        <strain evidence="4">Isolate 3D7</strain>
    </source>
</reference>
<evidence type="ECO:0000313" key="3">
    <source>
        <dbReference type="EMBL" id="CAD52037.1"/>
    </source>
</evidence>
<dbReference type="IntAct" id="Q8I2F7">
    <property type="interactions" value="8"/>
</dbReference>
<reference evidence="4" key="1">
    <citation type="journal article" date="2002" name="Nature">
        <title>Genome sequence of the human malaria parasite Plasmodium falciparum.</title>
        <authorList>
            <person name="Gardner M.J."/>
            <person name="Hall N."/>
            <person name="Fung E."/>
            <person name="White O."/>
            <person name="Berriman M."/>
            <person name="Hyman R.W."/>
            <person name="Carlton J.M."/>
            <person name="Pain A."/>
            <person name="Nelson K.E."/>
            <person name="Bowman S."/>
            <person name="Paulsen I.T."/>
            <person name="James K."/>
            <person name="Eisen J.A."/>
            <person name="Rutherford K."/>
            <person name="Salzberg S.L."/>
            <person name="Craig A."/>
            <person name="Kyes S."/>
            <person name="Chan M.S."/>
            <person name="Nene V."/>
            <person name="Shallom S.J."/>
            <person name="Suh B."/>
            <person name="Peterson J."/>
            <person name="Angiuoli S."/>
            <person name="Pertea M."/>
            <person name="Allen J."/>
            <person name="Selengut J."/>
            <person name="Haft D."/>
            <person name="Mather M.W."/>
            <person name="Vaidya A.B."/>
            <person name="Martin D.M."/>
            <person name="Fairlamb A.H."/>
            <person name="Fraunholz M.J."/>
            <person name="Roos D.S."/>
            <person name="Ralph S.A."/>
            <person name="McFadden G.I."/>
            <person name="Cummings L.M."/>
            <person name="Subramanian G.M."/>
            <person name="Mungall C."/>
            <person name="Venter J.C."/>
            <person name="Carucci D.J."/>
            <person name="Hoffman S.L."/>
            <person name="Newbold C."/>
            <person name="Davis R.W."/>
            <person name="Fraser C.M."/>
            <person name="Barrell B."/>
        </authorList>
    </citation>
    <scope>NUCLEOTIDE SEQUENCE [LARGE SCALE GENOMIC DNA]</scope>
    <source>
        <strain evidence="4">Isolate 3D7</strain>
    </source>
</reference>
<dbReference type="PaxDb" id="5833-PFI1755c"/>
<proteinExistence type="predicted"/>
<gene>
    <name evidence="3" type="ORF">PF3D7_0936300</name>
</gene>
<feature type="compositionally biased region" description="Acidic residues" evidence="1">
    <location>
        <begin position="305"/>
        <end position="317"/>
    </location>
</feature>
<dbReference type="STRING" id="36329.Q8I2F7"/>
<dbReference type="InParanoid" id="Q8I2F7"/>
<organism evidence="3 4">
    <name type="scientific">Plasmodium falciparum (isolate 3D7)</name>
    <dbReference type="NCBI Taxonomy" id="36329"/>
    <lineage>
        <taxon>Eukaryota</taxon>
        <taxon>Sar</taxon>
        <taxon>Alveolata</taxon>
        <taxon>Apicomplexa</taxon>
        <taxon>Aconoidasida</taxon>
        <taxon>Haemosporida</taxon>
        <taxon>Plasmodiidae</taxon>
        <taxon>Plasmodium</taxon>
        <taxon>Plasmodium (Laverania)</taxon>
    </lineage>
</organism>
<keyword evidence="2" id="KW-0812">Transmembrane</keyword>
<evidence type="ECO:0000256" key="1">
    <source>
        <dbReference type="SAM" id="MobiDB-lite"/>
    </source>
</evidence>
<dbReference type="Proteomes" id="UP000001450">
    <property type="component" value="Chromosome 9"/>
</dbReference>
<dbReference type="PhylomeDB" id="Q8I2F7"/>
<feature type="compositionally biased region" description="Low complexity" evidence="1">
    <location>
        <begin position="70"/>
        <end position="104"/>
    </location>
</feature>
<dbReference type="AlphaFoldDB" id="Q8I2F7"/>
<keyword evidence="2" id="KW-0472">Membrane</keyword>
<keyword evidence="4" id="KW-1185">Reference proteome</keyword>
<evidence type="ECO:0000313" key="4">
    <source>
        <dbReference type="Proteomes" id="UP000001450"/>
    </source>
</evidence>
<name>Q8I2F7_PLAF7</name>
<sequence>MQTRKYNKMLSKVETKQFIYILFFLCLYLNTFNYKYTTSYEGSSFRQLSEPVVEEQDLKKTNAESSHIEATTSQATTSQATTSQATTSQATTSQATTSQATSSQESDEQGLTAPSLNLEETQSNKVRNKIFNFPIPSAEGTVSKEFKNQPKTEYEKKLFEEWQHLNMFEHSNWVNITVQSCQVLVQGLTSLDDYDAKFKSWSAMVELLGEFRITLFNESNNMFEALLNELREARKENPNENLTPEEEEKWDLIKQTKLEKDIEWKIYQILTWKYWNLKEFPGVDIPDPSVPSLDFDATYDVLGDILEDDEDEEDDEDTAKPSTSSS</sequence>
<accession>Q8I2F7</accession>
<keyword evidence="2" id="KW-1133">Transmembrane helix</keyword>
<dbReference type="SMR" id="Q8I2F7"/>
<dbReference type="KEGG" id="pfa:PF3D7_0936300"/>
<evidence type="ECO:0000256" key="2">
    <source>
        <dbReference type="SAM" id="Phobius"/>
    </source>
</evidence>
<feature type="region of interest" description="Disordered" evidence="1">
    <location>
        <begin position="56"/>
        <end position="119"/>
    </location>
</feature>
<dbReference type="GeneID" id="813631"/>